<gene>
    <name evidence="1" type="ORF">LCGC14_1581280</name>
</gene>
<evidence type="ECO:0000313" key="1">
    <source>
        <dbReference type="EMBL" id="KKM26785.1"/>
    </source>
</evidence>
<organism evidence="1">
    <name type="scientific">marine sediment metagenome</name>
    <dbReference type="NCBI Taxonomy" id="412755"/>
    <lineage>
        <taxon>unclassified sequences</taxon>
        <taxon>metagenomes</taxon>
        <taxon>ecological metagenomes</taxon>
    </lineage>
</organism>
<dbReference type="EMBL" id="LAZR01012450">
    <property type="protein sequence ID" value="KKM26785.1"/>
    <property type="molecule type" value="Genomic_DNA"/>
</dbReference>
<dbReference type="AlphaFoldDB" id="A0A0F9LH16"/>
<accession>A0A0F9LH16</accession>
<protein>
    <submittedName>
        <fullName evidence="1">Uncharacterized protein</fullName>
    </submittedName>
</protein>
<sequence length="83" mass="9589">MNKIVLRYDTREIKRGEYRDLRLNIESLLVESDPRGGRPSPFFVFSHCNAAGGLTLSIDLSPEEWETIIRKLQRKIGLMKGKK</sequence>
<name>A0A0F9LH16_9ZZZZ</name>
<reference evidence="1" key="1">
    <citation type="journal article" date="2015" name="Nature">
        <title>Complex archaea that bridge the gap between prokaryotes and eukaryotes.</title>
        <authorList>
            <person name="Spang A."/>
            <person name="Saw J.H."/>
            <person name="Jorgensen S.L."/>
            <person name="Zaremba-Niedzwiedzka K."/>
            <person name="Martijn J."/>
            <person name="Lind A.E."/>
            <person name="van Eijk R."/>
            <person name="Schleper C."/>
            <person name="Guy L."/>
            <person name="Ettema T.J."/>
        </authorList>
    </citation>
    <scope>NUCLEOTIDE SEQUENCE</scope>
</reference>
<proteinExistence type="predicted"/>
<comment type="caution">
    <text evidence="1">The sequence shown here is derived from an EMBL/GenBank/DDBJ whole genome shotgun (WGS) entry which is preliminary data.</text>
</comment>